<feature type="region of interest" description="Disordered" evidence="1">
    <location>
        <begin position="59"/>
        <end position="119"/>
    </location>
</feature>
<accession>B0MJN2</accession>
<protein>
    <recommendedName>
        <fullName evidence="4">WG repeat-containing protein</fullName>
    </recommendedName>
</protein>
<feature type="compositionally biased region" description="Polar residues" evidence="1">
    <location>
        <begin position="73"/>
        <end position="85"/>
    </location>
</feature>
<gene>
    <name evidence="2" type="ORF">EUBSIR_00006</name>
</gene>
<reference evidence="2" key="1">
    <citation type="submission" date="2007-10" db="EMBL/GenBank/DDBJ databases">
        <authorList>
            <person name="Fulton L."/>
            <person name="Clifton S."/>
            <person name="Fulton B."/>
            <person name="Xu J."/>
            <person name="Minx P."/>
            <person name="Pepin K.H."/>
            <person name="Johnson M."/>
            <person name="Thiruvilangam P."/>
            <person name="Bhonagiri V."/>
            <person name="Nash W.E."/>
            <person name="Mardis E.R."/>
            <person name="Wilson R.K."/>
        </authorList>
    </citation>
    <scope>NUCLEOTIDE SEQUENCE [LARGE SCALE GENOMIC DNA]</scope>
    <source>
        <strain evidence="2">DSM 15702</strain>
    </source>
</reference>
<feature type="region of interest" description="Disordered" evidence="1">
    <location>
        <begin position="197"/>
        <end position="217"/>
    </location>
</feature>
<comment type="caution">
    <text evidence="2">The sequence shown here is derived from an EMBL/GenBank/DDBJ whole genome shotgun (WGS) entry which is preliminary data.</text>
</comment>
<evidence type="ECO:0000256" key="1">
    <source>
        <dbReference type="SAM" id="MobiDB-lite"/>
    </source>
</evidence>
<evidence type="ECO:0000313" key="2">
    <source>
        <dbReference type="EMBL" id="EDS02096.1"/>
    </source>
</evidence>
<reference evidence="2" key="2">
    <citation type="submission" date="2014-06" db="EMBL/GenBank/DDBJ databases">
        <title>Draft genome sequence of Eubacterium siraeum (DSM 15702).</title>
        <authorList>
            <person name="Sudarsanam P."/>
            <person name="Ley R."/>
            <person name="Guruge J."/>
            <person name="Turnbaugh P.J."/>
            <person name="Mahowald M."/>
            <person name="Liep D."/>
            <person name="Gordon J."/>
        </authorList>
    </citation>
    <scope>NUCLEOTIDE SEQUENCE</scope>
    <source>
        <strain evidence="2">DSM 15702</strain>
    </source>
</reference>
<sequence length="529" mass="58476">MDFVCGQAVMPETAVTAFANANIEKRRKSMNGKRVRMAVMSAVILSALAVSGCSSEGSVSYNESGEKADDVSASLSTPVTSDTTNSSESKETQEQTSSESKPAVTSTNKAETTAVTTKKDNAVKSEWKETKADGTKYVTVGCYSREKAVLGAKTVKLYNVNDKVTVVAVTDTGYAKLKDGTFIHNDFLSDSKVTVTAAPTSQSSKKPTEQKPAQSQTSEYSWVIKPSYVYDEVEILMDCQVNPDSIKGEDEISIPYGYTYKIAKVTPTPDDPYSSYMYEPGGRINGIFVVTTNGKKYAVDSSGKKIVNQGFDYITNPYGLIAFRNANDDKCYSLDDNGKLMEVHDMYVHNWGIFPELVYDLSTGVVFRYDYGGIRDNDYEVKNATVIYSAYINDQKHIEEKVKVGLYRGNTFLVPCEYDGCLSDFTKHNCGLVITPPADNRLVFYKGNKIYIFDDNGKCYSKGVYDKPDSNQGMYYLNGYLPVCKGGKWGLIDINGKEVLKCRFEDITSVYDGKAWAKENGKWGVIKLA</sequence>
<keyword evidence="3" id="KW-1185">Reference proteome</keyword>
<organism evidence="2 3">
    <name type="scientific">[Eubacterium] siraeum DSM 15702</name>
    <dbReference type="NCBI Taxonomy" id="428128"/>
    <lineage>
        <taxon>Bacteria</taxon>
        <taxon>Bacillati</taxon>
        <taxon>Bacillota</taxon>
        <taxon>Clostridia</taxon>
        <taxon>Eubacteriales</taxon>
        <taxon>Oscillospiraceae</taxon>
        <taxon>Oscillospiraceae incertae sedis</taxon>
    </lineage>
</organism>
<dbReference type="AlphaFoldDB" id="B0MJN2"/>
<dbReference type="Pfam" id="PF14903">
    <property type="entry name" value="WG_beta_rep"/>
    <property type="match status" value="1"/>
</dbReference>
<evidence type="ECO:0000313" key="3">
    <source>
        <dbReference type="Proteomes" id="UP000005326"/>
    </source>
</evidence>
<dbReference type="InterPro" id="IPR032774">
    <property type="entry name" value="WG_beta_rep"/>
</dbReference>
<feature type="compositionally biased region" description="Polar residues" evidence="1">
    <location>
        <begin position="103"/>
        <end position="116"/>
    </location>
</feature>
<evidence type="ECO:0008006" key="4">
    <source>
        <dbReference type="Google" id="ProtNLM"/>
    </source>
</evidence>
<proteinExistence type="predicted"/>
<dbReference type="EMBL" id="ABCA03000007">
    <property type="protein sequence ID" value="EDS02096.1"/>
    <property type="molecule type" value="Genomic_DNA"/>
</dbReference>
<dbReference type="Proteomes" id="UP000005326">
    <property type="component" value="Unassembled WGS sequence"/>
</dbReference>
<name>B0MJN2_9FIRM</name>